<name>A0A099LVN1_9VIBR</name>
<accession>A0A099LVN1</accession>
<reference evidence="1 2" key="1">
    <citation type="submission" date="2014-04" db="EMBL/GenBank/DDBJ databases">
        <title>Genome sequencing of Vibrio navarrensis strains.</title>
        <authorList>
            <person name="Gladney L.M."/>
            <person name="Katz L.S."/>
            <person name="Marino-Ramirez L."/>
            <person name="Jordan I.K."/>
        </authorList>
    </citation>
    <scope>NUCLEOTIDE SEQUENCE [LARGE SCALE GENOMIC DNA]</scope>
    <source>
        <strain evidence="1 2">ATCC 51183</strain>
    </source>
</reference>
<dbReference type="Proteomes" id="UP000029994">
    <property type="component" value="Unassembled WGS sequence"/>
</dbReference>
<proteinExistence type="predicted"/>
<evidence type="ECO:0000313" key="2">
    <source>
        <dbReference type="Proteomes" id="UP000029994"/>
    </source>
</evidence>
<protein>
    <recommendedName>
        <fullName evidence="3">ABM domain-containing protein</fullName>
    </recommendedName>
</protein>
<comment type="caution">
    <text evidence="1">The sequence shown here is derived from an EMBL/GenBank/DDBJ whole genome shotgun (WGS) entry which is preliminary data.</text>
</comment>
<dbReference type="Gene3D" id="3.30.70.100">
    <property type="match status" value="1"/>
</dbReference>
<dbReference type="AlphaFoldDB" id="A0A099LVN1"/>
<keyword evidence="2" id="KW-1185">Reference proteome</keyword>
<organism evidence="1 2">
    <name type="scientific">Vibrio navarrensis</name>
    <dbReference type="NCBI Taxonomy" id="29495"/>
    <lineage>
        <taxon>Bacteria</taxon>
        <taxon>Pseudomonadati</taxon>
        <taxon>Pseudomonadota</taxon>
        <taxon>Gammaproteobacteria</taxon>
        <taxon>Vibrionales</taxon>
        <taxon>Vibrionaceae</taxon>
        <taxon>Vibrio</taxon>
    </lineage>
</organism>
<dbReference type="eggNOG" id="ENOG5033AN3">
    <property type="taxonomic scope" value="Bacteria"/>
</dbReference>
<dbReference type="EMBL" id="JMCG01000001">
    <property type="protein sequence ID" value="KGK12293.1"/>
    <property type="molecule type" value="Genomic_DNA"/>
</dbReference>
<dbReference type="SUPFAM" id="SSF54909">
    <property type="entry name" value="Dimeric alpha+beta barrel"/>
    <property type="match status" value="1"/>
</dbReference>
<dbReference type="GeneID" id="43684191"/>
<evidence type="ECO:0008006" key="3">
    <source>
        <dbReference type="Google" id="ProtNLM"/>
    </source>
</evidence>
<dbReference type="STRING" id="29495.EA26_13610"/>
<dbReference type="InterPro" id="IPR011008">
    <property type="entry name" value="Dimeric_a/b-barrel"/>
</dbReference>
<dbReference type="RefSeq" id="WP_039428317.1">
    <property type="nucleotide sequence ID" value="NZ_CP046792.1"/>
</dbReference>
<gene>
    <name evidence="1" type="ORF">EA26_13610</name>
</gene>
<evidence type="ECO:0000313" key="1">
    <source>
        <dbReference type="EMBL" id="KGK12293.1"/>
    </source>
</evidence>
<sequence>MEQVIEMVSFKLIEGTSAQTYIAASEQSQAFVASQPGFLYRSLSHDAASDSWTDVVYWQDMEAAKKAGEQFKSHADCQPLMALIEPNSVDMRHQLIKMSSCNS</sequence>